<dbReference type="Gene3D" id="3.10.10.10">
    <property type="entry name" value="HIV Type 1 Reverse Transcriptase, subunit A, domain 1"/>
    <property type="match status" value="1"/>
</dbReference>
<reference evidence="1" key="1">
    <citation type="journal article" date="2022" name="bioRxiv">
        <title>Sequencing and chromosome-scale assembly of the giantPleurodeles waltlgenome.</title>
        <authorList>
            <person name="Brown T."/>
            <person name="Elewa A."/>
            <person name="Iarovenko S."/>
            <person name="Subramanian E."/>
            <person name="Araus A.J."/>
            <person name="Petzold A."/>
            <person name="Susuki M."/>
            <person name="Suzuki K.-i.T."/>
            <person name="Hayashi T."/>
            <person name="Toyoda A."/>
            <person name="Oliveira C."/>
            <person name="Osipova E."/>
            <person name="Leigh N.D."/>
            <person name="Simon A."/>
            <person name="Yun M.H."/>
        </authorList>
    </citation>
    <scope>NUCLEOTIDE SEQUENCE</scope>
    <source>
        <strain evidence="1">20211129_DDA</strain>
        <tissue evidence="1">Liver</tissue>
    </source>
</reference>
<accession>A0AAV7RKG8</accession>
<sequence>MLQDFPDVFNGIGCLKNKEIRQRINNTIQPVALRQRHIAIHLRPQVDKELAKLEAAGIIEKVTGPTPWVLPIVVARKPKQPGGVCICID</sequence>
<dbReference type="PANTHER" id="PTHR37984">
    <property type="entry name" value="PROTEIN CBG26694"/>
    <property type="match status" value="1"/>
</dbReference>
<evidence type="ECO:0000313" key="2">
    <source>
        <dbReference type="Proteomes" id="UP001066276"/>
    </source>
</evidence>
<gene>
    <name evidence="1" type="ORF">NDU88_005895</name>
</gene>
<dbReference type="InterPro" id="IPR043502">
    <property type="entry name" value="DNA/RNA_pol_sf"/>
</dbReference>
<keyword evidence="2" id="KW-1185">Reference proteome</keyword>
<name>A0AAV7RKG8_PLEWA</name>
<dbReference type="EMBL" id="JANPWB010000009">
    <property type="protein sequence ID" value="KAJ1153132.1"/>
    <property type="molecule type" value="Genomic_DNA"/>
</dbReference>
<evidence type="ECO:0000313" key="1">
    <source>
        <dbReference type="EMBL" id="KAJ1153132.1"/>
    </source>
</evidence>
<organism evidence="1 2">
    <name type="scientific">Pleurodeles waltl</name>
    <name type="common">Iberian ribbed newt</name>
    <dbReference type="NCBI Taxonomy" id="8319"/>
    <lineage>
        <taxon>Eukaryota</taxon>
        <taxon>Metazoa</taxon>
        <taxon>Chordata</taxon>
        <taxon>Craniata</taxon>
        <taxon>Vertebrata</taxon>
        <taxon>Euteleostomi</taxon>
        <taxon>Amphibia</taxon>
        <taxon>Batrachia</taxon>
        <taxon>Caudata</taxon>
        <taxon>Salamandroidea</taxon>
        <taxon>Salamandridae</taxon>
        <taxon>Pleurodelinae</taxon>
        <taxon>Pleurodeles</taxon>
    </lineage>
</organism>
<dbReference type="InterPro" id="IPR050951">
    <property type="entry name" value="Retrovirus_Pol_polyprotein"/>
</dbReference>
<protein>
    <submittedName>
        <fullName evidence="1">Uncharacterized protein</fullName>
    </submittedName>
</protein>
<proteinExistence type="predicted"/>
<dbReference type="AlphaFoldDB" id="A0AAV7RKG8"/>
<dbReference type="SUPFAM" id="SSF56672">
    <property type="entry name" value="DNA/RNA polymerases"/>
    <property type="match status" value="1"/>
</dbReference>
<comment type="caution">
    <text evidence="1">The sequence shown here is derived from an EMBL/GenBank/DDBJ whole genome shotgun (WGS) entry which is preliminary data.</text>
</comment>
<dbReference type="PANTHER" id="PTHR37984:SF11">
    <property type="entry name" value="INTEGRASE CATALYTIC DOMAIN-CONTAINING PROTEIN"/>
    <property type="match status" value="1"/>
</dbReference>
<dbReference type="Proteomes" id="UP001066276">
    <property type="component" value="Chromosome 5"/>
</dbReference>